<dbReference type="Ensembl" id="ENSMALT00000019802.1">
    <property type="protein sequence ID" value="ENSMALP00000019417.1"/>
    <property type="gene ID" value="ENSMALG00000013557.1"/>
</dbReference>
<keyword evidence="6" id="KW-0272">Extracellular matrix</keyword>
<comment type="subunit">
    <text evidence="3">Homotetramer.</text>
</comment>
<evidence type="ECO:0000313" key="13">
    <source>
        <dbReference type="Ensembl" id="ENSMALP00000019417.1"/>
    </source>
</evidence>
<evidence type="ECO:0000256" key="9">
    <source>
        <dbReference type="ARBA" id="ARBA00023055"/>
    </source>
</evidence>
<keyword evidence="12" id="KW-1133">Transmembrane helix</keyword>
<keyword evidence="14" id="KW-1185">Reference proteome</keyword>
<dbReference type="Gene3D" id="1.20.120.20">
    <property type="entry name" value="Apolipoprotein"/>
    <property type="match status" value="2"/>
</dbReference>
<evidence type="ECO:0000256" key="2">
    <source>
        <dbReference type="ARBA" id="ARBA00008788"/>
    </source>
</evidence>
<dbReference type="GO" id="GO:0034364">
    <property type="term" value="C:high-density lipoprotein particle"/>
    <property type="evidence" value="ECO:0007669"/>
    <property type="project" value="TreeGrafter"/>
</dbReference>
<comment type="function">
    <text evidence="11">APOE is an apolipoprotein, a protein associating with lipid particles, that mainly functions in lipoprotein-mediated lipid transport between organs via the plasma and interstitial fluids. APOE is a core component of plasma lipoproteins and is involved in their production, conversion and clearance. Apolipoproteins are amphipathic molecules that interact both with lipids of the lipoprotein particle core and the aqueous environment of the plasma.</text>
</comment>
<evidence type="ECO:0000256" key="4">
    <source>
        <dbReference type="ARBA" id="ARBA00022448"/>
    </source>
</evidence>
<keyword evidence="9" id="KW-0445">Lipid transport</keyword>
<protein>
    <recommendedName>
        <fullName evidence="15">Apolipoprotein Eb</fullName>
    </recommendedName>
</protein>
<dbReference type="PANTHER" id="PTHR18976">
    <property type="entry name" value="APOLIPOPROTEIN"/>
    <property type="match status" value="1"/>
</dbReference>
<keyword evidence="12" id="KW-0472">Membrane</keyword>
<dbReference type="GO" id="GO:0033344">
    <property type="term" value="P:cholesterol efflux"/>
    <property type="evidence" value="ECO:0007669"/>
    <property type="project" value="TreeGrafter"/>
</dbReference>
<comment type="subcellular location">
    <subcellularLocation>
        <location evidence="1">Secreted</location>
        <location evidence="1">Extracellular space</location>
        <location evidence="1">Extracellular matrix</location>
    </subcellularLocation>
</comment>
<sequence length="409" mass="45836">MSTAECGLRTLPQTCLTPEGSLWMRLCQLCELCENQLRGHIFMTPGAELLPRYSCDMHIAQSPLRHRGTVARCVEGNRIVCKSSLPRERAPVITPPGTRAAAASGLYKSLKSLFREHGRSSTFQVYLAVYLTTMKAVALILALAVITGCNARAVPQADVPQNRWEDMVDRFWEHVSQLNQKADGVVDDLKASQLRRDLDTLITDSMTELSTYRDDIQTKLSPYADLSSGQLSQDMQLLANKLHQDMLDAKERSIVYLDELKAMMGQNSDNVRSHINTYSNKLRKRLDKDTEEIRNTVATYLGEVQSRTSQNLEAVKEHVEPYVQQASDSATKKLSDLSSMLKSQAEGLSHQLETQAEGIKTQLESTAQDLRTSLEGKIDELTELLSPIATKFREQIEKIMEKVKETTSA</sequence>
<dbReference type="PANTHER" id="PTHR18976:SF2">
    <property type="entry name" value="APOLIPOPROTEIN E"/>
    <property type="match status" value="1"/>
</dbReference>
<name>A0A3Q3JW31_MONAL</name>
<dbReference type="GO" id="GO:0042627">
    <property type="term" value="C:chylomicron"/>
    <property type="evidence" value="ECO:0007669"/>
    <property type="project" value="TreeGrafter"/>
</dbReference>
<dbReference type="STRING" id="43700.ENSMALP00000019417"/>
<evidence type="ECO:0000256" key="12">
    <source>
        <dbReference type="SAM" id="Phobius"/>
    </source>
</evidence>
<feature type="transmembrane region" description="Helical" evidence="12">
    <location>
        <begin position="125"/>
        <end position="146"/>
    </location>
</feature>
<evidence type="ECO:0000256" key="1">
    <source>
        <dbReference type="ARBA" id="ARBA00004498"/>
    </source>
</evidence>
<evidence type="ECO:0000256" key="11">
    <source>
        <dbReference type="ARBA" id="ARBA00056320"/>
    </source>
</evidence>
<dbReference type="GO" id="GO:0060228">
    <property type="term" value="F:phosphatidylcholine-sterol O-acyltransferase activator activity"/>
    <property type="evidence" value="ECO:0007669"/>
    <property type="project" value="TreeGrafter"/>
</dbReference>
<evidence type="ECO:0008006" key="15">
    <source>
        <dbReference type="Google" id="ProtNLM"/>
    </source>
</evidence>
<evidence type="ECO:0000256" key="6">
    <source>
        <dbReference type="ARBA" id="ARBA00022530"/>
    </source>
</evidence>
<keyword evidence="10" id="KW-0446">Lipid-binding</keyword>
<dbReference type="GO" id="GO:0055090">
    <property type="term" value="P:acylglycerol homeostasis"/>
    <property type="evidence" value="ECO:0007669"/>
    <property type="project" value="TreeGrafter"/>
</dbReference>
<keyword evidence="8" id="KW-0677">Repeat</keyword>
<keyword evidence="5" id="KW-0964">Secreted</keyword>
<accession>A0A3Q3JW31</accession>
<keyword evidence="4" id="KW-0813">Transport</keyword>
<dbReference type="GO" id="GO:1903561">
    <property type="term" value="C:extracellular vesicle"/>
    <property type="evidence" value="ECO:0007669"/>
    <property type="project" value="TreeGrafter"/>
</dbReference>
<dbReference type="InterPro" id="IPR050163">
    <property type="entry name" value="Apolipoprotein_A1/A4/E"/>
</dbReference>
<evidence type="ECO:0000256" key="8">
    <source>
        <dbReference type="ARBA" id="ARBA00022737"/>
    </source>
</evidence>
<comment type="similarity">
    <text evidence="2">Belongs to the apolipoprotein A1/A4/E family.</text>
</comment>
<evidence type="ECO:0000256" key="10">
    <source>
        <dbReference type="ARBA" id="ARBA00023121"/>
    </source>
</evidence>
<dbReference type="GO" id="GO:0005543">
    <property type="term" value="F:phospholipid binding"/>
    <property type="evidence" value="ECO:0007669"/>
    <property type="project" value="TreeGrafter"/>
</dbReference>
<dbReference type="InterPro" id="IPR000074">
    <property type="entry name" value="ApoA_E"/>
</dbReference>
<dbReference type="GO" id="GO:0008203">
    <property type="term" value="P:cholesterol metabolic process"/>
    <property type="evidence" value="ECO:0007669"/>
    <property type="project" value="TreeGrafter"/>
</dbReference>
<dbReference type="GO" id="GO:0033700">
    <property type="term" value="P:phospholipid efflux"/>
    <property type="evidence" value="ECO:0007669"/>
    <property type="project" value="TreeGrafter"/>
</dbReference>
<reference evidence="13" key="1">
    <citation type="submission" date="2025-08" db="UniProtKB">
        <authorList>
            <consortium name="Ensembl"/>
        </authorList>
    </citation>
    <scope>IDENTIFICATION</scope>
</reference>
<keyword evidence="7" id="KW-0732">Signal</keyword>
<reference evidence="13" key="2">
    <citation type="submission" date="2025-09" db="UniProtKB">
        <authorList>
            <consortium name="Ensembl"/>
        </authorList>
    </citation>
    <scope>IDENTIFICATION</scope>
</reference>
<organism evidence="13 14">
    <name type="scientific">Monopterus albus</name>
    <name type="common">Swamp eel</name>
    <dbReference type="NCBI Taxonomy" id="43700"/>
    <lineage>
        <taxon>Eukaryota</taxon>
        <taxon>Metazoa</taxon>
        <taxon>Chordata</taxon>
        <taxon>Craniata</taxon>
        <taxon>Vertebrata</taxon>
        <taxon>Euteleostomi</taxon>
        <taxon>Actinopterygii</taxon>
        <taxon>Neopterygii</taxon>
        <taxon>Teleostei</taxon>
        <taxon>Neoteleostei</taxon>
        <taxon>Acanthomorphata</taxon>
        <taxon>Anabantaria</taxon>
        <taxon>Synbranchiformes</taxon>
        <taxon>Synbranchidae</taxon>
        <taxon>Monopterus</taxon>
    </lineage>
</organism>
<dbReference type="AlphaFoldDB" id="A0A3Q3JW31"/>
<dbReference type="Proteomes" id="UP000261600">
    <property type="component" value="Unplaced"/>
</dbReference>
<proteinExistence type="inferred from homology"/>
<evidence type="ECO:0000256" key="7">
    <source>
        <dbReference type="ARBA" id="ARBA00022729"/>
    </source>
</evidence>
<evidence type="ECO:0000313" key="14">
    <source>
        <dbReference type="Proteomes" id="UP000261600"/>
    </source>
</evidence>
<dbReference type="GO" id="GO:0034362">
    <property type="term" value="C:low-density lipoprotein particle"/>
    <property type="evidence" value="ECO:0007669"/>
    <property type="project" value="TreeGrafter"/>
</dbReference>
<dbReference type="Pfam" id="PF01442">
    <property type="entry name" value="Apolipoprotein"/>
    <property type="match status" value="1"/>
</dbReference>
<keyword evidence="12" id="KW-0812">Transmembrane</keyword>
<dbReference type="GO" id="GO:0120020">
    <property type="term" value="F:cholesterol transfer activity"/>
    <property type="evidence" value="ECO:0007669"/>
    <property type="project" value="TreeGrafter"/>
</dbReference>
<dbReference type="SUPFAM" id="SSF58113">
    <property type="entry name" value="Apolipoprotein A-I"/>
    <property type="match status" value="1"/>
</dbReference>
<evidence type="ECO:0000256" key="5">
    <source>
        <dbReference type="ARBA" id="ARBA00022525"/>
    </source>
</evidence>
<dbReference type="FunFam" id="1.20.120.20:FF:000010">
    <property type="entry name" value="Apolipoprotein E"/>
    <property type="match status" value="1"/>
</dbReference>
<evidence type="ECO:0000256" key="3">
    <source>
        <dbReference type="ARBA" id="ARBA00011881"/>
    </source>
</evidence>
<dbReference type="GO" id="GO:0034361">
    <property type="term" value="C:very-low-density lipoprotein particle"/>
    <property type="evidence" value="ECO:0007669"/>
    <property type="project" value="TreeGrafter"/>
</dbReference>
<dbReference type="GO" id="GO:0042157">
    <property type="term" value="P:lipoprotein metabolic process"/>
    <property type="evidence" value="ECO:0007669"/>
    <property type="project" value="InterPro"/>
</dbReference>